<reference evidence="2 3" key="1">
    <citation type="submission" date="2019-05" db="EMBL/GenBank/DDBJ databases">
        <title>Draft genome sequence of Actinomadura sp. 14C53.</title>
        <authorList>
            <person name="Saricaoglu S."/>
            <person name="Isik K."/>
        </authorList>
    </citation>
    <scope>NUCLEOTIDE SEQUENCE [LARGE SCALE GENOMIC DNA]</scope>
    <source>
        <strain evidence="2 3">14C53</strain>
    </source>
</reference>
<dbReference type="InterPro" id="IPR003737">
    <property type="entry name" value="GlcNAc_PI_deacetylase-related"/>
</dbReference>
<dbReference type="OrthoDB" id="3514174at2"/>
<evidence type="ECO:0000256" key="1">
    <source>
        <dbReference type="ARBA" id="ARBA00022833"/>
    </source>
</evidence>
<dbReference type="PANTHER" id="PTHR12993:SF11">
    <property type="entry name" value="N-ACETYLGLUCOSAMINYL-PHOSPHATIDYLINOSITOL DE-N-ACETYLASE"/>
    <property type="match status" value="1"/>
</dbReference>
<keyword evidence="3" id="KW-1185">Reference proteome</keyword>
<dbReference type="Proteomes" id="UP000309174">
    <property type="component" value="Unassembled WGS sequence"/>
</dbReference>
<protein>
    <submittedName>
        <fullName evidence="2">PIG-L family deacetylase</fullName>
    </submittedName>
</protein>
<dbReference type="GO" id="GO:0016137">
    <property type="term" value="P:glycoside metabolic process"/>
    <property type="evidence" value="ECO:0007669"/>
    <property type="project" value="UniProtKB-ARBA"/>
</dbReference>
<gene>
    <name evidence="2" type="ORF">ETD83_20835</name>
</gene>
<dbReference type="Pfam" id="PF02585">
    <property type="entry name" value="PIG-L"/>
    <property type="match status" value="1"/>
</dbReference>
<evidence type="ECO:0000313" key="3">
    <source>
        <dbReference type="Proteomes" id="UP000309174"/>
    </source>
</evidence>
<proteinExistence type="predicted"/>
<dbReference type="RefSeq" id="WP_138646816.1">
    <property type="nucleotide sequence ID" value="NZ_VCKW01000105.1"/>
</dbReference>
<dbReference type="AlphaFoldDB" id="A0A5C4J900"/>
<organism evidence="2 3">
    <name type="scientific">Actinomadura soli</name>
    <dbReference type="NCBI Taxonomy" id="2508997"/>
    <lineage>
        <taxon>Bacteria</taxon>
        <taxon>Bacillati</taxon>
        <taxon>Actinomycetota</taxon>
        <taxon>Actinomycetes</taxon>
        <taxon>Streptosporangiales</taxon>
        <taxon>Thermomonosporaceae</taxon>
        <taxon>Actinomadura</taxon>
    </lineage>
</organism>
<accession>A0A5C4J900</accession>
<dbReference type="SUPFAM" id="SSF102588">
    <property type="entry name" value="LmbE-like"/>
    <property type="match status" value="1"/>
</dbReference>
<keyword evidence="1" id="KW-0862">Zinc</keyword>
<comment type="caution">
    <text evidence="2">The sequence shown here is derived from an EMBL/GenBank/DDBJ whole genome shotgun (WGS) entry which is preliminary data.</text>
</comment>
<sequence length="459" mass="51567">MSQGVAVELARNEKVALFVGAHPDDIEIGAGATVARLAAQDWTVWLLILTSEQDEDIAQTRKLEALGAAQVLGVARDRVMFADFSDASLTCDGASVEQVRRLLGVHGVDPDVVFTHTYADSHKDHREANEITRATFRRRPILGFGVVNSLTRSKVHQSAFQPRIYVDVTETYGLKKHALHSHVTQKNRIDTARIDALYAEYGSSIGAEYSESFDLLIQEDSSPGRVRLALELNHSSFHKFWSTVLDNRELVIIHAAPVYRAKREGRWQSDKDREGISLLYRTFNELWEGRLPLADLSCKTSGVEAYLENEDILLSGGAVSNSITREYFNHFDGVRYVIDYTMPDYTDIRIRDRLSEESIRADYEAHQRLGTINVIRDVGILTVMPSPVNRQRAIIGCMGIHGFGTLGCFRYLTDPVLLRELVAEVDLPLAGLGYQVLIDYDIRNELPMIRPGSFHSFES</sequence>
<dbReference type="InterPro" id="IPR024078">
    <property type="entry name" value="LmbE-like_dom_sf"/>
</dbReference>
<dbReference type="Gene3D" id="3.40.50.10320">
    <property type="entry name" value="LmbE-like"/>
    <property type="match status" value="1"/>
</dbReference>
<dbReference type="GO" id="GO:0016811">
    <property type="term" value="F:hydrolase activity, acting on carbon-nitrogen (but not peptide) bonds, in linear amides"/>
    <property type="evidence" value="ECO:0007669"/>
    <property type="project" value="TreeGrafter"/>
</dbReference>
<dbReference type="EMBL" id="VCKW01000105">
    <property type="protein sequence ID" value="TMQ96805.1"/>
    <property type="molecule type" value="Genomic_DNA"/>
</dbReference>
<dbReference type="PANTHER" id="PTHR12993">
    <property type="entry name" value="N-ACETYLGLUCOSAMINYL-PHOSPHATIDYLINOSITOL DE-N-ACETYLASE-RELATED"/>
    <property type="match status" value="1"/>
</dbReference>
<name>A0A5C4J900_9ACTN</name>
<evidence type="ECO:0000313" key="2">
    <source>
        <dbReference type="EMBL" id="TMQ96805.1"/>
    </source>
</evidence>